<evidence type="ECO:0000313" key="7">
    <source>
        <dbReference type="EMBL" id="RJQ86277.1"/>
    </source>
</evidence>
<dbReference type="InterPro" id="IPR001296">
    <property type="entry name" value="Glyco_trans_1"/>
</dbReference>
<feature type="domain" description="Diacylglycerol glucosyltransferase N-terminal" evidence="5">
    <location>
        <begin position="5"/>
        <end position="157"/>
    </location>
</feature>
<dbReference type="PANTHER" id="PTHR43025:SF3">
    <property type="entry name" value="MONOGALACTOSYLDIACYLGLYCEROL SYNTHASE 1, CHLOROPLASTIC"/>
    <property type="match status" value="1"/>
</dbReference>
<dbReference type="InterPro" id="IPR009695">
    <property type="entry name" value="Diacylglyc_glucosyltr_N"/>
</dbReference>
<feature type="domain" description="Glycosyl transferase family 1" evidence="4">
    <location>
        <begin position="221"/>
        <end position="338"/>
    </location>
</feature>
<dbReference type="GO" id="GO:0016020">
    <property type="term" value="C:membrane"/>
    <property type="evidence" value="ECO:0007669"/>
    <property type="project" value="GOC"/>
</dbReference>
<proteinExistence type="inferred from homology"/>
<feature type="domain" description="O-acyltransferase WSD1 C-terminal" evidence="6">
    <location>
        <begin position="636"/>
        <end position="777"/>
    </location>
</feature>
<dbReference type="SUPFAM" id="SSF53756">
    <property type="entry name" value="UDP-Glycosyltransferase/glycogen phosphorylase"/>
    <property type="match status" value="1"/>
</dbReference>
<gene>
    <name evidence="7" type="ORF">D5S19_12175</name>
</gene>
<dbReference type="Pfam" id="PF06974">
    <property type="entry name" value="WS_DGAT_C"/>
    <property type="match status" value="1"/>
</dbReference>
<dbReference type="Proteomes" id="UP000285112">
    <property type="component" value="Unassembled WGS sequence"/>
</dbReference>
<sequence length="781" mass="83916">MGQGHNATARVLESGVRERWPGATVEWIDLLDLLGPGMAPLLRRLYVANVETTPWLYEFFYRAIWRLPWFAAVSRWVVGQWCGRRLARTVARFVPELVLSTYPMATAGLAWLRRSGRLSAPIGAWVPDFAPHPFWVYRSVDLTMVMHEIAVRQALESCPAARVEVSVPPVRAEFRPGDRAGARQRLGLPPDKFVVVISCGSLGFGAVEGAALELLDADPAVLPVAICGRNEALAERLRALGEPRLRVVGWTDEPESYVLASDVLVTNNGGVTAMEALACGRPVLIHRAIAAHGKASAGVMAAAGFTLRSEKDGELAAVVRSLIAEPTRLKTMVENAIRHGETAVPIVTALESLVEGPHNGATRRLRPEDALFVHAATREVPQQAGAVLLFDPKPDGSPVTLADAEYLVSATPGLHTRLLPGTGLWRPKWQEAPARTAADVLDHVETGPDADLETSVTEAMDEFFSVAVTPEHPVRARLVTGIEGGQGALLVALHHAASDGIAVIAALVGRTRGKTVLAPPSPARRVSLRGNLFSAARRRDAGELARGMWALAKAGPASRVRWETRIDGPRRHFARAHLHAPDVRAAARRIGVPTTDLVLALVAEALHRELGERAPARMRVLIPMSIRDTGTIRQPGNHTGAASVDLPTGAMPLPDRIRQTRDLLAAQVGRGAPRAGHAVVRVLGVFPPWLHHRLARLVYRGTWFSALASVLPGARSLVVLNGARVRTVYPVLSLAPGVPVAVGVMTWADRFTVCVTVPVEQAARGDRLAGGVVEAFATVPA</sequence>
<keyword evidence="3" id="KW-0808">Transferase</keyword>
<accession>A0A419I5Q1</accession>
<protein>
    <submittedName>
        <fullName evidence="7">DUF1298 domain-containing protein</fullName>
    </submittedName>
</protein>
<evidence type="ECO:0000259" key="6">
    <source>
        <dbReference type="Pfam" id="PF06974"/>
    </source>
</evidence>
<dbReference type="AlphaFoldDB" id="A0A419I5Q1"/>
<comment type="similarity">
    <text evidence="1">Belongs to the glycosyltransferase 28 family.</text>
</comment>
<keyword evidence="2" id="KW-0328">Glycosyltransferase</keyword>
<comment type="caution">
    <text evidence="7">The sequence shown here is derived from an EMBL/GenBank/DDBJ whole genome shotgun (WGS) entry which is preliminary data.</text>
</comment>
<dbReference type="InterPro" id="IPR050519">
    <property type="entry name" value="Glycosyltransf_28_UgtP"/>
</dbReference>
<dbReference type="GO" id="GO:0016758">
    <property type="term" value="F:hexosyltransferase activity"/>
    <property type="evidence" value="ECO:0007669"/>
    <property type="project" value="InterPro"/>
</dbReference>
<keyword evidence="8" id="KW-1185">Reference proteome</keyword>
<evidence type="ECO:0000313" key="8">
    <source>
        <dbReference type="Proteomes" id="UP000285112"/>
    </source>
</evidence>
<dbReference type="GO" id="GO:0009247">
    <property type="term" value="P:glycolipid biosynthetic process"/>
    <property type="evidence" value="ECO:0007669"/>
    <property type="project" value="InterPro"/>
</dbReference>
<dbReference type="EMBL" id="QZFV01000074">
    <property type="protein sequence ID" value="RJQ86277.1"/>
    <property type="molecule type" value="Genomic_DNA"/>
</dbReference>
<evidence type="ECO:0000256" key="2">
    <source>
        <dbReference type="ARBA" id="ARBA00022676"/>
    </source>
</evidence>
<evidence type="ECO:0000259" key="4">
    <source>
        <dbReference type="Pfam" id="PF00534"/>
    </source>
</evidence>
<dbReference type="PANTHER" id="PTHR43025">
    <property type="entry name" value="MONOGALACTOSYLDIACYLGLYCEROL SYNTHASE"/>
    <property type="match status" value="1"/>
</dbReference>
<evidence type="ECO:0000256" key="1">
    <source>
        <dbReference type="ARBA" id="ARBA00006962"/>
    </source>
</evidence>
<reference evidence="7 8" key="1">
    <citation type="submission" date="2018-09" db="EMBL/GenBank/DDBJ databases">
        <title>YIM PH 21725 draft genome.</title>
        <authorList>
            <person name="Miao C."/>
        </authorList>
    </citation>
    <scope>NUCLEOTIDE SEQUENCE [LARGE SCALE GENOMIC DNA]</scope>
    <source>
        <strain evidence="8">YIM PH21725</strain>
    </source>
</reference>
<dbReference type="InterPro" id="IPR009721">
    <property type="entry name" value="O-acyltransferase_WSD1_C"/>
</dbReference>
<name>A0A419I5Q1_9PSEU</name>
<dbReference type="Pfam" id="PF06925">
    <property type="entry name" value="MGDG_synth"/>
    <property type="match status" value="1"/>
</dbReference>
<evidence type="ECO:0000259" key="5">
    <source>
        <dbReference type="Pfam" id="PF06925"/>
    </source>
</evidence>
<evidence type="ECO:0000256" key="3">
    <source>
        <dbReference type="ARBA" id="ARBA00022679"/>
    </source>
</evidence>
<dbReference type="OrthoDB" id="9810950at2"/>
<dbReference type="Gene3D" id="3.40.50.2000">
    <property type="entry name" value="Glycogen Phosphorylase B"/>
    <property type="match status" value="1"/>
</dbReference>
<organism evidence="7 8">
    <name type="scientific">Amycolatopsis panacis</name>
    <dbReference type="NCBI Taxonomy" id="2340917"/>
    <lineage>
        <taxon>Bacteria</taxon>
        <taxon>Bacillati</taxon>
        <taxon>Actinomycetota</taxon>
        <taxon>Actinomycetes</taxon>
        <taxon>Pseudonocardiales</taxon>
        <taxon>Pseudonocardiaceae</taxon>
        <taxon>Amycolatopsis</taxon>
    </lineage>
</organism>
<dbReference type="Pfam" id="PF00534">
    <property type="entry name" value="Glycos_transf_1"/>
    <property type="match status" value="1"/>
</dbReference>